<evidence type="ECO:0000313" key="2">
    <source>
        <dbReference type="EMBL" id="QUE52793.1"/>
    </source>
</evidence>
<name>A0A975PGJ3_9BACT</name>
<keyword evidence="3" id="KW-1185">Reference proteome</keyword>
<proteinExistence type="predicted"/>
<keyword evidence="1" id="KW-0812">Transmembrane</keyword>
<evidence type="ECO:0000313" key="3">
    <source>
        <dbReference type="Proteomes" id="UP000676169"/>
    </source>
</evidence>
<dbReference type="KEGG" id="lamb:KBB96_07840"/>
<keyword evidence="1" id="KW-0472">Membrane</keyword>
<evidence type="ECO:0000256" key="1">
    <source>
        <dbReference type="SAM" id="Phobius"/>
    </source>
</evidence>
<organism evidence="2 3">
    <name type="scientific">Luteolibacter ambystomatis</name>
    <dbReference type="NCBI Taxonomy" id="2824561"/>
    <lineage>
        <taxon>Bacteria</taxon>
        <taxon>Pseudomonadati</taxon>
        <taxon>Verrucomicrobiota</taxon>
        <taxon>Verrucomicrobiia</taxon>
        <taxon>Verrucomicrobiales</taxon>
        <taxon>Verrucomicrobiaceae</taxon>
        <taxon>Luteolibacter</taxon>
    </lineage>
</organism>
<feature type="transmembrane region" description="Helical" evidence="1">
    <location>
        <begin position="210"/>
        <end position="231"/>
    </location>
</feature>
<gene>
    <name evidence="2" type="ORF">KBB96_07840</name>
</gene>
<dbReference type="Proteomes" id="UP000676169">
    <property type="component" value="Chromosome"/>
</dbReference>
<accession>A0A975PGJ3</accession>
<keyword evidence="1" id="KW-1133">Transmembrane helix</keyword>
<dbReference type="RefSeq" id="WP_211634098.1">
    <property type="nucleotide sequence ID" value="NZ_CP073100.1"/>
</dbReference>
<sequence>MKFPAATSRLFFLILLVTILAHPLASRGRENNGIYPPEAYVQAAEKSHKILQDYWDQKDSKSFMEWFEAPELWKNTFAKSFFIEREYSRYKFEIAIMMLNSPASAWADKGSIVPSSDSAIPVLRMRTIASCTQAIKKFVPDFEVNPSDFETPKSRTQLASRLKPYLIKFEFHSLNLDSIGDDGSINKRSEAKRLVEISRNSEERSSSEKMFIFGSLAIGAIALLTFCYVRISEERR</sequence>
<dbReference type="AlphaFoldDB" id="A0A975PGJ3"/>
<protein>
    <submittedName>
        <fullName evidence="2">Uncharacterized protein</fullName>
    </submittedName>
</protein>
<reference evidence="2" key="1">
    <citation type="submission" date="2021-04" db="EMBL/GenBank/DDBJ databases">
        <title>Luteolibacter sp. 32A isolated from the skin of an Anderson's salamander (Ambystoma andersonii).</title>
        <authorList>
            <person name="Spergser J."/>
            <person name="Busse H.-J."/>
        </authorList>
    </citation>
    <scope>NUCLEOTIDE SEQUENCE</scope>
    <source>
        <strain evidence="2">32A</strain>
    </source>
</reference>
<dbReference type="EMBL" id="CP073100">
    <property type="protein sequence ID" value="QUE52793.1"/>
    <property type="molecule type" value="Genomic_DNA"/>
</dbReference>